<comment type="caution">
    <text evidence="7">The sequence shown here is derived from an EMBL/GenBank/DDBJ whole genome shotgun (WGS) entry which is preliminary data.</text>
</comment>
<dbReference type="Proteomes" id="UP000283426">
    <property type="component" value="Unassembled WGS sequence"/>
</dbReference>
<protein>
    <recommendedName>
        <fullName evidence="6">O-antigen ligase-related domain-containing protein</fullName>
    </recommendedName>
</protein>
<dbReference type="EMBL" id="QRYW01000007">
    <property type="protein sequence ID" value="RGV29160.1"/>
    <property type="molecule type" value="Genomic_DNA"/>
</dbReference>
<dbReference type="SUPFAM" id="SSF48452">
    <property type="entry name" value="TPR-like"/>
    <property type="match status" value="1"/>
</dbReference>
<evidence type="ECO:0000256" key="5">
    <source>
        <dbReference type="SAM" id="Phobius"/>
    </source>
</evidence>
<feature type="transmembrane region" description="Helical" evidence="5">
    <location>
        <begin position="161"/>
        <end position="181"/>
    </location>
</feature>
<dbReference type="Gene3D" id="1.25.40.10">
    <property type="entry name" value="Tetratricopeptide repeat domain"/>
    <property type="match status" value="1"/>
</dbReference>
<keyword evidence="3 5" id="KW-1133">Transmembrane helix</keyword>
<evidence type="ECO:0000256" key="1">
    <source>
        <dbReference type="ARBA" id="ARBA00004141"/>
    </source>
</evidence>
<feature type="transmembrane region" description="Helical" evidence="5">
    <location>
        <begin position="97"/>
        <end position="115"/>
    </location>
</feature>
<feature type="domain" description="O-antigen ligase-related" evidence="6">
    <location>
        <begin position="196"/>
        <end position="334"/>
    </location>
</feature>
<evidence type="ECO:0000256" key="3">
    <source>
        <dbReference type="ARBA" id="ARBA00022989"/>
    </source>
</evidence>
<evidence type="ECO:0000256" key="4">
    <source>
        <dbReference type="ARBA" id="ARBA00023136"/>
    </source>
</evidence>
<feature type="transmembrane region" description="Helical" evidence="5">
    <location>
        <begin position="74"/>
        <end position="91"/>
    </location>
</feature>
<proteinExistence type="predicted"/>
<evidence type="ECO:0000313" key="8">
    <source>
        <dbReference type="Proteomes" id="UP000283426"/>
    </source>
</evidence>
<keyword evidence="2 5" id="KW-0812">Transmembrane</keyword>
<evidence type="ECO:0000259" key="6">
    <source>
        <dbReference type="Pfam" id="PF04932"/>
    </source>
</evidence>
<dbReference type="GO" id="GO:0016020">
    <property type="term" value="C:membrane"/>
    <property type="evidence" value="ECO:0007669"/>
    <property type="project" value="UniProtKB-SubCell"/>
</dbReference>
<organism evidence="7 8">
    <name type="scientific">Odoribacter splanchnicus</name>
    <dbReference type="NCBI Taxonomy" id="28118"/>
    <lineage>
        <taxon>Bacteria</taxon>
        <taxon>Pseudomonadati</taxon>
        <taxon>Bacteroidota</taxon>
        <taxon>Bacteroidia</taxon>
        <taxon>Bacteroidales</taxon>
        <taxon>Odoribacteraceae</taxon>
        <taxon>Odoribacter</taxon>
    </lineage>
</organism>
<reference evidence="7 8" key="1">
    <citation type="submission" date="2018-08" db="EMBL/GenBank/DDBJ databases">
        <title>A genome reference for cultivated species of the human gut microbiota.</title>
        <authorList>
            <person name="Zou Y."/>
            <person name="Xue W."/>
            <person name="Luo G."/>
        </authorList>
    </citation>
    <scope>NUCLEOTIDE SEQUENCE [LARGE SCALE GENOMIC DNA]</scope>
    <source>
        <strain evidence="7 8">AF14-6AC</strain>
    </source>
</reference>
<feature type="transmembrane region" description="Helical" evidence="5">
    <location>
        <begin position="43"/>
        <end position="62"/>
    </location>
</feature>
<feature type="transmembrane region" description="Helical" evidence="5">
    <location>
        <begin position="318"/>
        <end position="338"/>
    </location>
</feature>
<evidence type="ECO:0000256" key="2">
    <source>
        <dbReference type="ARBA" id="ARBA00022692"/>
    </source>
</evidence>
<comment type="subcellular location">
    <subcellularLocation>
        <location evidence="1">Membrane</location>
        <topology evidence="1">Multi-pass membrane protein</topology>
    </subcellularLocation>
</comment>
<dbReference type="PANTHER" id="PTHR37422">
    <property type="entry name" value="TEICHURONIC ACID BIOSYNTHESIS PROTEIN TUAE"/>
    <property type="match status" value="1"/>
</dbReference>
<dbReference type="PANTHER" id="PTHR37422:SF13">
    <property type="entry name" value="LIPOPOLYSACCHARIDE BIOSYNTHESIS PROTEIN PA4999-RELATED"/>
    <property type="match status" value="1"/>
</dbReference>
<feature type="transmembrane region" description="Helical" evidence="5">
    <location>
        <begin position="234"/>
        <end position="252"/>
    </location>
</feature>
<feature type="transmembrane region" description="Helical" evidence="5">
    <location>
        <begin position="193"/>
        <end position="222"/>
    </location>
</feature>
<feature type="transmembrane region" description="Helical" evidence="5">
    <location>
        <begin position="408"/>
        <end position="425"/>
    </location>
</feature>
<dbReference type="InterPro" id="IPR011990">
    <property type="entry name" value="TPR-like_helical_dom_sf"/>
</dbReference>
<dbReference type="AlphaFoldDB" id="A0A412WPU5"/>
<feature type="transmembrane region" description="Helical" evidence="5">
    <location>
        <begin position="122"/>
        <end position="141"/>
    </location>
</feature>
<gene>
    <name evidence="7" type="ORF">DWW24_04735</name>
</gene>
<dbReference type="InterPro" id="IPR007016">
    <property type="entry name" value="O-antigen_ligase-rel_domated"/>
</dbReference>
<dbReference type="Pfam" id="PF04932">
    <property type="entry name" value="Wzy_C"/>
    <property type="match status" value="1"/>
</dbReference>
<sequence>MPFYVLFYMQNKLKFCKGICVEYFPVGFLLFLCPVLWPVDVYLIGSTARFGGFIVIALWVGMKILRKRQFRLNELDLIFGLFVLYYGSRILITDRVFNPNVPLYTVMLLLLYVYARNIKSGNTFFILLFFAGGLQGIWYILQITDFLPSYHYLLKGTGCFFNPSILALFLVLSFLAGICSFKKEFGIGWKVCWLLNFLLLLYGILSINSRASWIALVMGILWKAARQKYRYPNYLSFILLSVILLIGIYAGYRMRPDSVQGRFLIWQVIGSKLPEALWWGQGSLEALYMPLQAGWFREHSVSAYANVAGNNVYAFNEFLRILFETGIAGFVLFVLLIFTGCRHSFRGNQKSRDAGSVFLAILSFGFFSYPFSIGLIITIAVAALAVIAGNVSSPVLVKKGRWKTGYRFVAGLFLLSLPVFICFEYRQEKRADRLLSEAQSDVSVLTGTGMINSYRYLQGNADFVLCYGKTLFNHRQYAEALPVLENACALKPSSRLVCDLGMCYQQAGRNAEAEKAYLSASFMTPAYIVPHYHLFNLYRADGSPGQAAIQAEYMLSMQVKVVNTSVLRIRNQARIFLQNYRPKE</sequence>
<accession>A0A412WPU5</accession>
<name>A0A412WPU5_9BACT</name>
<evidence type="ECO:0000313" key="7">
    <source>
        <dbReference type="EMBL" id="RGV29160.1"/>
    </source>
</evidence>
<feature type="transmembrane region" description="Helical" evidence="5">
    <location>
        <begin position="20"/>
        <end position="37"/>
    </location>
</feature>
<keyword evidence="4 5" id="KW-0472">Membrane</keyword>
<dbReference type="InterPro" id="IPR051533">
    <property type="entry name" value="WaaL-like"/>
</dbReference>
<feature type="transmembrane region" description="Helical" evidence="5">
    <location>
        <begin position="358"/>
        <end position="388"/>
    </location>
</feature>